<dbReference type="SMART" id="SM00862">
    <property type="entry name" value="Trans_reg_C"/>
    <property type="match status" value="1"/>
</dbReference>
<evidence type="ECO:0000259" key="9">
    <source>
        <dbReference type="PROSITE" id="PS51755"/>
    </source>
</evidence>
<evidence type="ECO:0000313" key="10">
    <source>
        <dbReference type="EMBL" id="HHI97514.1"/>
    </source>
</evidence>
<dbReference type="GO" id="GO:0000156">
    <property type="term" value="F:phosphorelay response regulator activity"/>
    <property type="evidence" value="ECO:0007669"/>
    <property type="project" value="TreeGrafter"/>
</dbReference>
<dbReference type="InterPro" id="IPR036388">
    <property type="entry name" value="WH-like_DNA-bd_sf"/>
</dbReference>
<dbReference type="FunFam" id="3.40.50.2300:FF:000001">
    <property type="entry name" value="DNA-binding response regulator PhoB"/>
    <property type="match status" value="1"/>
</dbReference>
<dbReference type="PROSITE" id="PS51755">
    <property type="entry name" value="OMPR_PHOB"/>
    <property type="match status" value="1"/>
</dbReference>
<keyword evidence="4 7" id="KW-0238">DNA-binding</keyword>
<evidence type="ECO:0000256" key="1">
    <source>
        <dbReference type="ARBA" id="ARBA00022553"/>
    </source>
</evidence>
<dbReference type="InterPro" id="IPR001789">
    <property type="entry name" value="Sig_transdc_resp-reg_receiver"/>
</dbReference>
<feature type="domain" description="Response regulatory" evidence="8">
    <location>
        <begin position="8"/>
        <end position="121"/>
    </location>
</feature>
<keyword evidence="2" id="KW-0902">Two-component regulatory system</keyword>
<evidence type="ECO:0000256" key="6">
    <source>
        <dbReference type="PROSITE-ProRule" id="PRU00169"/>
    </source>
</evidence>
<accession>A0A7V5U2U5</accession>
<dbReference type="PANTHER" id="PTHR48111">
    <property type="entry name" value="REGULATOR OF RPOS"/>
    <property type="match status" value="1"/>
</dbReference>
<evidence type="ECO:0000256" key="7">
    <source>
        <dbReference type="PROSITE-ProRule" id="PRU01091"/>
    </source>
</evidence>
<dbReference type="EMBL" id="DROK01000192">
    <property type="protein sequence ID" value="HHI97514.1"/>
    <property type="molecule type" value="Genomic_DNA"/>
</dbReference>
<dbReference type="InterPro" id="IPR011006">
    <property type="entry name" value="CheY-like_superfamily"/>
</dbReference>
<feature type="DNA-binding region" description="OmpR/PhoB-type" evidence="7">
    <location>
        <begin position="132"/>
        <end position="232"/>
    </location>
</feature>
<dbReference type="Pfam" id="PF00486">
    <property type="entry name" value="Trans_reg_C"/>
    <property type="match status" value="1"/>
</dbReference>
<feature type="domain" description="OmpR/PhoB-type" evidence="9">
    <location>
        <begin position="132"/>
        <end position="232"/>
    </location>
</feature>
<keyword evidence="5" id="KW-0804">Transcription</keyword>
<keyword evidence="1 6" id="KW-0597">Phosphoprotein</keyword>
<comment type="caution">
    <text evidence="10">The sequence shown here is derived from an EMBL/GenBank/DDBJ whole genome shotgun (WGS) entry which is preliminary data.</text>
</comment>
<dbReference type="GO" id="GO:0032993">
    <property type="term" value="C:protein-DNA complex"/>
    <property type="evidence" value="ECO:0007669"/>
    <property type="project" value="TreeGrafter"/>
</dbReference>
<dbReference type="PANTHER" id="PTHR48111:SF1">
    <property type="entry name" value="TWO-COMPONENT RESPONSE REGULATOR ORR33"/>
    <property type="match status" value="1"/>
</dbReference>
<evidence type="ECO:0000259" key="8">
    <source>
        <dbReference type="PROSITE" id="PS50110"/>
    </source>
</evidence>
<feature type="modified residue" description="4-aspartylphosphate" evidence="6">
    <location>
        <position position="57"/>
    </location>
</feature>
<protein>
    <submittedName>
        <fullName evidence="10">Response regulator transcription factor</fullName>
    </submittedName>
</protein>
<dbReference type="InterPro" id="IPR001867">
    <property type="entry name" value="OmpR/PhoB-type_DNA-bd"/>
</dbReference>
<dbReference type="GO" id="GO:0006355">
    <property type="term" value="P:regulation of DNA-templated transcription"/>
    <property type="evidence" value="ECO:0007669"/>
    <property type="project" value="InterPro"/>
</dbReference>
<dbReference type="GO" id="GO:0005829">
    <property type="term" value="C:cytosol"/>
    <property type="evidence" value="ECO:0007669"/>
    <property type="project" value="TreeGrafter"/>
</dbReference>
<dbReference type="InterPro" id="IPR039420">
    <property type="entry name" value="WalR-like"/>
</dbReference>
<name>A0A7V5U2U5_9BACT</name>
<dbReference type="Gene3D" id="3.40.50.2300">
    <property type="match status" value="1"/>
</dbReference>
<dbReference type="SUPFAM" id="SSF46894">
    <property type="entry name" value="C-terminal effector domain of the bipartite response regulators"/>
    <property type="match status" value="1"/>
</dbReference>
<evidence type="ECO:0000256" key="4">
    <source>
        <dbReference type="ARBA" id="ARBA00023125"/>
    </source>
</evidence>
<gene>
    <name evidence="10" type="ORF">ENJ96_06650</name>
</gene>
<dbReference type="Gene3D" id="6.10.250.690">
    <property type="match status" value="1"/>
</dbReference>
<dbReference type="AlphaFoldDB" id="A0A7V5U2U5"/>
<evidence type="ECO:0000256" key="2">
    <source>
        <dbReference type="ARBA" id="ARBA00023012"/>
    </source>
</evidence>
<dbReference type="SUPFAM" id="SSF52172">
    <property type="entry name" value="CheY-like"/>
    <property type="match status" value="1"/>
</dbReference>
<dbReference type="Proteomes" id="UP000886101">
    <property type="component" value="Unassembled WGS sequence"/>
</dbReference>
<dbReference type="InterPro" id="IPR016032">
    <property type="entry name" value="Sig_transdc_resp-reg_C-effctor"/>
</dbReference>
<sequence>MEEKKKNKILIIEDDSDIVFVLKEHLELDGFEVFGAENATEGIKLLTEKKPDLLILDLNLPDMDGLKVCQRIRQESDIPIIMLTARDSLSDKIKGFECGADDYLVKPFEYLEVVARIRACLRRAQKTSGRPKELLDFGDLKIDLNKREVHLKGKQVKLTKKEFDLLRILASHPDEVLSRDFLRSQLWPDKEIYPWSRALDVHIQRLRQKIEPDPENPRFIITHPGVGYRFAPKGH</sequence>
<evidence type="ECO:0000256" key="5">
    <source>
        <dbReference type="ARBA" id="ARBA00023163"/>
    </source>
</evidence>
<dbReference type="SMART" id="SM00448">
    <property type="entry name" value="REC"/>
    <property type="match status" value="1"/>
</dbReference>
<dbReference type="Gene3D" id="1.10.10.10">
    <property type="entry name" value="Winged helix-like DNA-binding domain superfamily/Winged helix DNA-binding domain"/>
    <property type="match status" value="1"/>
</dbReference>
<organism evidence="10">
    <name type="scientific">Thermodesulfatator atlanticus</name>
    <dbReference type="NCBI Taxonomy" id="501497"/>
    <lineage>
        <taxon>Bacteria</taxon>
        <taxon>Pseudomonadati</taxon>
        <taxon>Thermodesulfobacteriota</taxon>
        <taxon>Thermodesulfobacteria</taxon>
        <taxon>Thermodesulfobacteriales</taxon>
        <taxon>Thermodesulfatatoraceae</taxon>
        <taxon>Thermodesulfatator</taxon>
    </lineage>
</organism>
<reference evidence="10" key="1">
    <citation type="journal article" date="2020" name="mSystems">
        <title>Genome- and Community-Level Interaction Insights into Carbon Utilization and Element Cycling Functions of Hydrothermarchaeota in Hydrothermal Sediment.</title>
        <authorList>
            <person name="Zhou Z."/>
            <person name="Liu Y."/>
            <person name="Xu W."/>
            <person name="Pan J."/>
            <person name="Luo Z.H."/>
            <person name="Li M."/>
        </authorList>
    </citation>
    <scope>NUCLEOTIDE SEQUENCE [LARGE SCALE GENOMIC DNA]</scope>
    <source>
        <strain evidence="10">HyVt-533</strain>
    </source>
</reference>
<dbReference type="GO" id="GO:0000976">
    <property type="term" value="F:transcription cis-regulatory region binding"/>
    <property type="evidence" value="ECO:0007669"/>
    <property type="project" value="TreeGrafter"/>
</dbReference>
<dbReference type="CDD" id="cd17574">
    <property type="entry name" value="REC_OmpR"/>
    <property type="match status" value="1"/>
</dbReference>
<dbReference type="CDD" id="cd00383">
    <property type="entry name" value="trans_reg_C"/>
    <property type="match status" value="1"/>
</dbReference>
<dbReference type="Pfam" id="PF00072">
    <property type="entry name" value="Response_reg"/>
    <property type="match status" value="1"/>
</dbReference>
<evidence type="ECO:0000256" key="3">
    <source>
        <dbReference type="ARBA" id="ARBA00023015"/>
    </source>
</evidence>
<keyword evidence="3" id="KW-0805">Transcription regulation</keyword>
<proteinExistence type="predicted"/>
<dbReference type="PROSITE" id="PS50110">
    <property type="entry name" value="RESPONSE_REGULATORY"/>
    <property type="match status" value="1"/>
</dbReference>